<feature type="compositionally biased region" description="Low complexity" evidence="2">
    <location>
        <begin position="1380"/>
        <end position="1391"/>
    </location>
</feature>
<dbReference type="PANTHER" id="PTHR13817:SF166">
    <property type="entry name" value="NEURONAL IGCAM-RELATED"/>
    <property type="match status" value="1"/>
</dbReference>
<feature type="compositionally biased region" description="Basic and acidic residues" evidence="2">
    <location>
        <begin position="1526"/>
        <end position="1537"/>
    </location>
</feature>
<dbReference type="PROSITE" id="PS50853">
    <property type="entry name" value="FN3"/>
    <property type="match status" value="11"/>
</dbReference>
<evidence type="ECO:0000256" key="3">
    <source>
        <dbReference type="SAM" id="Phobius"/>
    </source>
</evidence>
<name>A0A9W9YGJ1_9CNID</name>
<dbReference type="Proteomes" id="UP001163046">
    <property type="component" value="Unassembled WGS sequence"/>
</dbReference>
<feature type="compositionally biased region" description="Polar residues" evidence="2">
    <location>
        <begin position="1557"/>
        <end position="1578"/>
    </location>
</feature>
<feature type="compositionally biased region" description="Polar residues" evidence="2">
    <location>
        <begin position="1180"/>
        <end position="1198"/>
    </location>
</feature>
<reference evidence="5" key="1">
    <citation type="submission" date="2023-01" db="EMBL/GenBank/DDBJ databases">
        <title>Genome assembly of the deep-sea coral Lophelia pertusa.</title>
        <authorList>
            <person name="Herrera S."/>
            <person name="Cordes E."/>
        </authorList>
    </citation>
    <scope>NUCLEOTIDE SEQUENCE</scope>
    <source>
        <strain evidence="5">USNM1676648</strain>
        <tissue evidence="5">Polyp</tissue>
    </source>
</reference>
<keyword evidence="3" id="KW-0812">Transmembrane</keyword>
<dbReference type="SMART" id="SM00060">
    <property type="entry name" value="FN3"/>
    <property type="match status" value="11"/>
</dbReference>
<dbReference type="EMBL" id="MU827778">
    <property type="protein sequence ID" value="KAJ7340260.1"/>
    <property type="molecule type" value="Genomic_DNA"/>
</dbReference>
<protein>
    <submittedName>
        <fullName evidence="5">Protein sidekick-1</fullName>
    </submittedName>
</protein>
<proteinExistence type="predicted"/>
<keyword evidence="1" id="KW-0677">Repeat</keyword>
<dbReference type="Gene3D" id="2.60.40.10">
    <property type="entry name" value="Immunoglobulins"/>
    <property type="match status" value="11"/>
</dbReference>
<feature type="compositionally biased region" description="Pro residues" evidence="2">
    <location>
        <begin position="1540"/>
        <end position="1549"/>
    </location>
</feature>
<keyword evidence="3" id="KW-0472">Membrane</keyword>
<feature type="domain" description="Fibronectin type-III" evidence="4">
    <location>
        <begin position="235"/>
        <end position="339"/>
    </location>
</feature>
<evidence type="ECO:0000256" key="1">
    <source>
        <dbReference type="ARBA" id="ARBA00022737"/>
    </source>
</evidence>
<keyword evidence="6" id="KW-1185">Reference proteome</keyword>
<dbReference type="OrthoDB" id="6020745at2759"/>
<dbReference type="InterPro" id="IPR036116">
    <property type="entry name" value="FN3_sf"/>
</dbReference>
<gene>
    <name evidence="5" type="primary">SDK1_1</name>
    <name evidence="5" type="ORF">OS493_002992</name>
</gene>
<feature type="domain" description="Fibronectin type-III" evidence="4">
    <location>
        <begin position="548"/>
        <end position="642"/>
    </location>
</feature>
<feature type="domain" description="Fibronectin type-III" evidence="4">
    <location>
        <begin position="917"/>
        <end position="1012"/>
    </location>
</feature>
<dbReference type="Pfam" id="PF00041">
    <property type="entry name" value="fn3"/>
    <property type="match status" value="10"/>
</dbReference>
<feature type="domain" description="Fibronectin type-III" evidence="4">
    <location>
        <begin position="344"/>
        <end position="443"/>
    </location>
</feature>
<dbReference type="PRINTS" id="PR00014">
    <property type="entry name" value="FNTYPEIII"/>
</dbReference>
<feature type="compositionally biased region" description="Basic and acidic residues" evidence="2">
    <location>
        <begin position="1418"/>
        <end position="1437"/>
    </location>
</feature>
<organism evidence="5 6">
    <name type="scientific">Desmophyllum pertusum</name>
    <dbReference type="NCBI Taxonomy" id="174260"/>
    <lineage>
        <taxon>Eukaryota</taxon>
        <taxon>Metazoa</taxon>
        <taxon>Cnidaria</taxon>
        <taxon>Anthozoa</taxon>
        <taxon>Hexacorallia</taxon>
        <taxon>Scleractinia</taxon>
        <taxon>Caryophylliina</taxon>
        <taxon>Caryophylliidae</taxon>
        <taxon>Desmophyllum</taxon>
    </lineage>
</organism>
<keyword evidence="3" id="KW-1133">Transmembrane helix</keyword>
<dbReference type="InterPro" id="IPR050964">
    <property type="entry name" value="Striated_Muscle_Regulatory"/>
</dbReference>
<evidence type="ECO:0000313" key="6">
    <source>
        <dbReference type="Proteomes" id="UP001163046"/>
    </source>
</evidence>
<feature type="region of interest" description="Disordered" evidence="2">
    <location>
        <begin position="1161"/>
        <end position="1225"/>
    </location>
</feature>
<feature type="domain" description="Fibronectin type-III" evidence="4">
    <location>
        <begin position="1"/>
        <end position="28"/>
    </location>
</feature>
<dbReference type="InterPro" id="IPR003961">
    <property type="entry name" value="FN3_dom"/>
</dbReference>
<dbReference type="PANTHER" id="PTHR13817">
    <property type="entry name" value="TITIN"/>
    <property type="match status" value="1"/>
</dbReference>
<feature type="region of interest" description="Disordered" evidence="2">
    <location>
        <begin position="1326"/>
        <end position="1578"/>
    </location>
</feature>
<sequence length="1578" mass="175695">MYEIKVLAYNDAGDGKYSNPITVTTAEGIPTAPPQEVKVINITTTSVYLEWKPPPQKQQNGRIKGYKLQAYKGSTPNNIVQRVADHDDTAAIQRGTLSGLEKFTQYNVVVVAYNGAGDSPRSDTKLIKTEEGVPDAPRSFTVSEIYADALKVSWGQPLKLNGLLTAYLVKNWRNDTLPSSGQIQRLSNSTLSHTVTGLRANTVYNVEVSAETRAGPGTSVKLVAKTTQSPVRPGTPHNLRVIESRARSVVLNFTPGSSGRAPILSYTVEYNNDSFYDPGSARWKTLMVISDAHLVWNLLPLELPHLKPYSNYRFRVIATNKVGSSNPSNPSDTIRTLETAPSRPPSNLTVTAIGKDFLELRWKIPPRDTWNSDYIGFNVTLEPQGAPRIFSILRVIPNSHVNHYRAGALLSYKHYKVSVRAYNLNGKVASKDSAVAWAWTKEDAPSAAPSSVVPEVTGPTSVLLKWGTVDNVGQNGRILGYKIYYRVFGRQNTEKEKEVINGLVFSTALTKLESYVTYEFQILAYTRIGNGPRSTPVRATTLASNPGPPARVRFTNVARTTATIAWDPPDYPRGVISRYRVACRLNESSSGYAWDETMDRNARQRIVGILGAQSFYRFFVWAGTNTSWTESPAEAVVYTGGSTQPPDAPFILPIYFSDISERWIIVKWQATSDTKSPLRYFTLQLNKNGEGWQVYSSNVPHTARSLKVEGLIPGGIYTFRIMATNDKGNSPYSAASTAVTTRLALPTGAPRDVRIQAASPTSLLMEWAVFTVYEVKVAAENEKGPGPYTPVYRVTTGEKPPSEAPKNLRAGAVTRKSIAISWVAPSQASFNGHLMGYKVYAKDLSLPDKRKRRRRRSIPVCLREPGPKLLFVPPYQTSANITNLRKFVKYRIWVRAYNSIGESPSSEVLVATTHADKPGPPAVFRHNAVYNARVDLSWKPPCEPNGEIIDYEIKYGITSTSTREKVVAGAEKEGIKVTELAMSTQYFFQVRARNSMGYGPPKSFVVKTKGPAVLPGRPGKPVVQPGSITAVIMWENGDSGNVPFEKFDIQSRTEDSTEFVTQWEANPDDTKKNQSYVYYTVGNLEPNTGYQFKIIAWNEVGASDPSEASDMVFTASADARPGIFYTRWWFILLMVLFFLILILLIVGFAYICYRRRKQDAEQGSSTGVSTTHSTLEMMRNSRNGTIRSGTLPNVQITYRDTEPEEDVSSLGSKEELTDDSDSGVSEVTYKRKNDMTFVNHYANNANHMPWRNSLGRTRPTTDRNLIEHTTEESDAPDEVPMTRVLKSFSVTSLPRDHRDGPPAYDGRRYMAKSADQLDRIERYQLPPESVTSFMSPEYEQKQKRPAHRDRKDGSYPRSRASRPAGPLRRSRDQMDYNDDSSTPPQSPSRPTAGNFAYAPKTEIQNRNRTEPRSSSFRRALEFDPNPRDSDGSSKYSDRASSSSNDHRDTRTLVDPIGAPRIQYDEEPGRRRRPQLPNLQVPANKPSRHQTQASPSTPISPAPSYHTVDPAYNVSRVSPVPSYHSGSNRDTHSDHSDGGRNPPPRPPPSPVMYLDRGTGQNNDTFQSSEPHISNYSSFV</sequence>
<dbReference type="InterPro" id="IPR013783">
    <property type="entry name" value="Ig-like_fold"/>
</dbReference>
<evidence type="ECO:0000259" key="4">
    <source>
        <dbReference type="PROSITE" id="PS50853"/>
    </source>
</evidence>
<evidence type="ECO:0000313" key="5">
    <source>
        <dbReference type="EMBL" id="KAJ7340260.1"/>
    </source>
</evidence>
<feature type="domain" description="Fibronectin type-III" evidence="4">
    <location>
        <begin position="645"/>
        <end position="744"/>
    </location>
</feature>
<feature type="compositionally biased region" description="Basic and acidic residues" evidence="2">
    <location>
        <begin position="1294"/>
        <end position="1308"/>
    </location>
</feature>
<evidence type="ECO:0000256" key="2">
    <source>
        <dbReference type="SAM" id="MobiDB-lite"/>
    </source>
</evidence>
<feature type="compositionally biased region" description="Low complexity" evidence="2">
    <location>
        <begin position="1163"/>
        <end position="1174"/>
    </location>
</feature>
<feature type="domain" description="Fibronectin type-III" evidence="4">
    <location>
        <begin position="448"/>
        <end position="544"/>
    </location>
</feature>
<feature type="domain" description="Fibronectin type-III" evidence="4">
    <location>
        <begin position="1014"/>
        <end position="1118"/>
    </location>
</feature>
<dbReference type="SUPFAM" id="SSF49265">
    <property type="entry name" value="Fibronectin type III"/>
    <property type="match status" value="7"/>
</dbReference>
<feature type="domain" description="Fibronectin type-III" evidence="4">
    <location>
        <begin position="33"/>
        <end position="132"/>
    </location>
</feature>
<feature type="domain" description="Fibronectin type-III" evidence="4">
    <location>
        <begin position="136"/>
        <end position="230"/>
    </location>
</feature>
<dbReference type="FunFam" id="2.60.40.10:FF:000028">
    <property type="entry name" value="Neuronal cell adhesion molecule"/>
    <property type="match status" value="3"/>
</dbReference>
<feature type="transmembrane region" description="Helical" evidence="3">
    <location>
        <begin position="1128"/>
        <end position="1153"/>
    </location>
</feature>
<feature type="domain" description="Fibronectin type-III" evidence="4">
    <location>
        <begin position="804"/>
        <end position="916"/>
    </location>
</feature>
<dbReference type="CDD" id="cd00063">
    <property type="entry name" value="FN3"/>
    <property type="match status" value="10"/>
</dbReference>
<comment type="caution">
    <text evidence="5">The sequence shown here is derived from an EMBL/GenBank/DDBJ whole genome shotgun (WGS) entry which is preliminary data.</text>
</comment>
<feature type="region of interest" description="Disordered" evidence="2">
    <location>
        <begin position="1288"/>
        <end position="1309"/>
    </location>
</feature>
<accession>A0A9W9YGJ1</accession>
<feature type="compositionally biased region" description="Low complexity" evidence="2">
    <location>
        <begin position="1489"/>
        <end position="1503"/>
    </location>
</feature>